<dbReference type="InterPro" id="IPR011990">
    <property type="entry name" value="TPR-like_helical_dom_sf"/>
</dbReference>
<organism evidence="1">
    <name type="scientific">mine drainage metagenome</name>
    <dbReference type="NCBI Taxonomy" id="410659"/>
    <lineage>
        <taxon>unclassified sequences</taxon>
        <taxon>metagenomes</taxon>
        <taxon>ecological metagenomes</taxon>
    </lineage>
</organism>
<dbReference type="Pfam" id="PF13432">
    <property type="entry name" value="TPR_16"/>
    <property type="match status" value="1"/>
</dbReference>
<protein>
    <submittedName>
        <fullName evidence="1">Tetratricopeptide repeat protein</fullName>
    </submittedName>
</protein>
<dbReference type="EMBL" id="MLJW01001104">
    <property type="protein sequence ID" value="OIQ80131.1"/>
    <property type="molecule type" value="Genomic_DNA"/>
</dbReference>
<dbReference type="NCBIfam" id="TIGR02521">
    <property type="entry name" value="type_IV_pilW"/>
    <property type="match status" value="1"/>
</dbReference>
<dbReference type="Gene3D" id="1.25.40.10">
    <property type="entry name" value="Tetratricopeptide repeat domain"/>
    <property type="match status" value="1"/>
</dbReference>
<dbReference type="InterPro" id="IPR013360">
    <property type="entry name" value="Pilus_4_PilW"/>
</dbReference>
<proteinExistence type="predicted"/>
<dbReference type="AlphaFoldDB" id="A0A1J5QRL0"/>
<accession>A0A1J5QRL0</accession>
<dbReference type="PROSITE" id="PS50005">
    <property type="entry name" value="TPR"/>
    <property type="match status" value="2"/>
</dbReference>
<reference evidence="1" key="1">
    <citation type="submission" date="2016-10" db="EMBL/GenBank/DDBJ databases">
        <title>Sequence of Gallionella enrichment culture.</title>
        <authorList>
            <person name="Poehlein A."/>
            <person name="Muehling M."/>
            <person name="Daniel R."/>
        </authorList>
    </citation>
    <scope>NUCLEOTIDE SEQUENCE</scope>
</reference>
<evidence type="ECO:0000313" key="1">
    <source>
        <dbReference type="EMBL" id="OIQ80131.1"/>
    </source>
</evidence>
<comment type="caution">
    <text evidence="1">The sequence shown here is derived from an EMBL/GenBank/DDBJ whole genome shotgun (WGS) entry which is preliminary data.</text>
</comment>
<dbReference type="InterPro" id="IPR019734">
    <property type="entry name" value="TPR_rpt"/>
</dbReference>
<dbReference type="SUPFAM" id="SSF48452">
    <property type="entry name" value="TPR-like"/>
    <property type="match status" value="1"/>
</dbReference>
<dbReference type="SMART" id="SM00028">
    <property type="entry name" value="TPR"/>
    <property type="match status" value="4"/>
</dbReference>
<name>A0A1J5QRL0_9ZZZZ</name>
<gene>
    <name evidence="1" type="ORF">GALL_381150</name>
</gene>
<dbReference type="PANTHER" id="PTHR12558">
    <property type="entry name" value="CELL DIVISION CYCLE 16,23,27"/>
    <property type="match status" value="1"/>
</dbReference>
<sequence>MFAIRRRTTFDLGPLAWFRFVLLSGVLFAAVLLAGCAASQTQRAADTGSGAALTGSETSALKRAQVRLELAEGYYQRGQFDVALSEAEKALAEKSDFVPAYTMRALIYMAMNDPAKADANYREALRLAPDNADALHNYGWFLCQQKRYPASFAQFDKALATPNYRYPVRTYLALGVCQYRSGDWASAEQSLRKGFALDPGSPAVATNLAVVLDRLGKARDALFYIGRVNSGKYASAQSLWVGILIARKAGNSADAALWTNQLEQKFPDSTEAVAAQQGRFDDSALLNY</sequence>
<dbReference type="PANTHER" id="PTHR12558:SF13">
    <property type="entry name" value="CELL DIVISION CYCLE PROTEIN 27 HOMOLOG"/>
    <property type="match status" value="1"/>
</dbReference>